<dbReference type="Proteomes" id="UP000235786">
    <property type="component" value="Unassembled WGS sequence"/>
</dbReference>
<feature type="region of interest" description="Disordered" evidence="1">
    <location>
        <begin position="188"/>
        <end position="216"/>
    </location>
</feature>
<feature type="region of interest" description="Disordered" evidence="1">
    <location>
        <begin position="228"/>
        <end position="254"/>
    </location>
</feature>
<sequence length="789" mass="86249">MKSLNRALLEAMLKRAGFSNRIIASAADSRTFGGNSAEWSMSKTLALEVALGPDWTGNGLERDCSSEHVASAFFKTSAIDFTEVAVHYPGPSPAGLIFNVSSCGKFLMAANGCLVYLYQLNRSHKNTGIQKVDSPGALRPVTSIICPRRVLACSMDTSSDRYAIAILLDGRMGLVCDINTLLASASGSPQIEGKDSKFVNDQSRAGPSETGVRGTSFLERLSLRTSATATNSNHQTEQPPFVFPGIATTSASSDPVNQFDWRDVFRDDIPQRTRTAGLSSRPGSLPRAHAVEQKGQAELSCMADEDEMPTSMPIGNGPRSLYRNLCSDDDPPRSVAICPQRRCVAFGCSSGIELHWVDALTGQDLNRWFPLTAPSDFLFFLPPRKSIDSAKKLRLISSAARPGERPAIAKGPFGTRFKPSSFWEKFPMLLGQFDNSPDTDLIQGSLGRLRGDAGRSSLTGRMDCSDHYRAIPLSDGYHILFTDPSTGLLCLGSDAPVGGPTKLLRKMWFQGPKGAGSPIAYCAGADLSCGVRIVAAFGNGTEQVIWLFSVPSDVFATNQGGQSPLSASSYLRSKSGQDSQTSEWVNWWPDDGLQEWLNHSRDPVAGVLPRSVWPVKVRGQQVGTCSGLVDLTIDSGPDMTIWVFDKHGIATVWKIDGGRDECLHRRWVMRDGTIRESDRDGDIEMLDARSPSSGILQCPIPSTQESYDGAAWFSPVVHSNPVYDSEGDLLMEELTTEKSELEGEENYGQQIVAEIWYHRERWARRFLRRPVADLVEEVTGVSRIDVEIR</sequence>
<feature type="compositionally biased region" description="Polar residues" evidence="1">
    <location>
        <begin position="228"/>
        <end position="238"/>
    </location>
</feature>
<accession>A0A2J6RMC3</accession>
<dbReference type="AlphaFoldDB" id="A0A2J6RMC3"/>
<evidence type="ECO:0000313" key="2">
    <source>
        <dbReference type="EMBL" id="PMD39671.1"/>
    </source>
</evidence>
<reference evidence="2 3" key="1">
    <citation type="submission" date="2016-04" db="EMBL/GenBank/DDBJ databases">
        <title>A degradative enzymes factory behind the ericoid mycorrhizal symbiosis.</title>
        <authorList>
            <consortium name="DOE Joint Genome Institute"/>
            <person name="Martino E."/>
            <person name="Morin E."/>
            <person name="Grelet G."/>
            <person name="Kuo A."/>
            <person name="Kohler A."/>
            <person name="Daghino S."/>
            <person name="Barry K."/>
            <person name="Choi C."/>
            <person name="Cichocki N."/>
            <person name="Clum A."/>
            <person name="Copeland A."/>
            <person name="Hainaut M."/>
            <person name="Haridas S."/>
            <person name="Labutti K."/>
            <person name="Lindquist E."/>
            <person name="Lipzen A."/>
            <person name="Khouja H.-R."/>
            <person name="Murat C."/>
            <person name="Ohm R."/>
            <person name="Olson A."/>
            <person name="Spatafora J."/>
            <person name="Veneault-Fourrey C."/>
            <person name="Henrissat B."/>
            <person name="Grigoriev I."/>
            <person name="Martin F."/>
            <person name="Perotto S."/>
        </authorList>
    </citation>
    <scope>NUCLEOTIDE SEQUENCE [LARGE SCALE GENOMIC DNA]</scope>
    <source>
        <strain evidence="2 3">F</strain>
    </source>
</reference>
<organism evidence="2 3">
    <name type="scientific">Hyaloscypha variabilis (strain UAMH 11265 / GT02V1 / F)</name>
    <name type="common">Meliniomyces variabilis</name>
    <dbReference type="NCBI Taxonomy" id="1149755"/>
    <lineage>
        <taxon>Eukaryota</taxon>
        <taxon>Fungi</taxon>
        <taxon>Dikarya</taxon>
        <taxon>Ascomycota</taxon>
        <taxon>Pezizomycotina</taxon>
        <taxon>Leotiomycetes</taxon>
        <taxon>Helotiales</taxon>
        <taxon>Hyaloscyphaceae</taxon>
        <taxon>Hyaloscypha</taxon>
        <taxon>Hyaloscypha variabilis</taxon>
    </lineage>
</organism>
<keyword evidence="3" id="KW-1185">Reference proteome</keyword>
<evidence type="ECO:0000313" key="3">
    <source>
        <dbReference type="Proteomes" id="UP000235786"/>
    </source>
</evidence>
<dbReference type="OrthoDB" id="1689567at2759"/>
<gene>
    <name evidence="2" type="ORF">L207DRAFT_512652</name>
</gene>
<proteinExistence type="predicted"/>
<name>A0A2J6RMC3_HYAVF</name>
<evidence type="ECO:0000256" key="1">
    <source>
        <dbReference type="SAM" id="MobiDB-lite"/>
    </source>
</evidence>
<dbReference type="EMBL" id="KZ613946">
    <property type="protein sequence ID" value="PMD39671.1"/>
    <property type="molecule type" value="Genomic_DNA"/>
</dbReference>
<protein>
    <submittedName>
        <fullName evidence="2">Uncharacterized protein</fullName>
    </submittedName>
</protein>